<dbReference type="GO" id="GO:0008270">
    <property type="term" value="F:zinc ion binding"/>
    <property type="evidence" value="ECO:0007669"/>
    <property type="project" value="UniProtKB-KW"/>
</dbReference>
<dbReference type="OrthoDB" id="3561125at2759"/>
<dbReference type="PANTHER" id="PTHR24381:SF393">
    <property type="entry name" value="CHROMATIN-LINKED ADAPTOR FOR MSL PROTEINS, ISOFORM B"/>
    <property type="match status" value="1"/>
</dbReference>
<keyword evidence="8" id="KW-0238">DNA-binding</keyword>
<feature type="domain" description="C2H2-type" evidence="16">
    <location>
        <begin position="614"/>
        <end position="642"/>
    </location>
</feature>
<dbReference type="GO" id="GO:0005634">
    <property type="term" value="C:nucleus"/>
    <property type="evidence" value="ECO:0007669"/>
    <property type="project" value="UniProtKB-SubCell"/>
</dbReference>
<dbReference type="Ensembl" id="ENSSVLT00005036299.1">
    <property type="protein sequence ID" value="ENSSVLP00005032732.1"/>
    <property type="gene ID" value="ENSSVLG00005025664.1"/>
</dbReference>
<evidence type="ECO:0000256" key="9">
    <source>
        <dbReference type="ARBA" id="ARBA00023159"/>
    </source>
</evidence>
<feature type="domain" description="C2H2-type" evidence="16">
    <location>
        <begin position="526"/>
        <end position="553"/>
    </location>
</feature>
<dbReference type="FunFam" id="3.30.160.60:FF:000170">
    <property type="entry name" value="Zinc finger protein 711 isoform X2"/>
    <property type="match status" value="1"/>
</dbReference>
<feature type="domain" description="C2H2-type" evidence="16">
    <location>
        <begin position="557"/>
        <end position="585"/>
    </location>
</feature>
<dbReference type="PROSITE" id="PS00028">
    <property type="entry name" value="ZINC_FINGER_C2H2_1"/>
    <property type="match status" value="7"/>
</dbReference>
<dbReference type="PROSITE" id="PS50157">
    <property type="entry name" value="ZINC_FINGER_C2H2_2"/>
    <property type="match status" value="12"/>
</dbReference>
<evidence type="ECO:0000256" key="3">
    <source>
        <dbReference type="ARBA" id="ARBA00022723"/>
    </source>
</evidence>
<name>A0A8D2E1E1_SCIVU</name>
<keyword evidence="15" id="KW-0472">Membrane</keyword>
<feature type="domain" description="C2H2-type" evidence="16">
    <location>
        <begin position="785"/>
        <end position="813"/>
    </location>
</feature>
<dbReference type="PANTHER" id="PTHR24381">
    <property type="entry name" value="ZINC FINGER PROTEIN"/>
    <property type="match status" value="1"/>
</dbReference>
<dbReference type="SMART" id="SM00355">
    <property type="entry name" value="ZnF_C2H2"/>
    <property type="match status" value="13"/>
</dbReference>
<evidence type="ECO:0000256" key="8">
    <source>
        <dbReference type="ARBA" id="ARBA00023125"/>
    </source>
</evidence>
<keyword evidence="9" id="KW-0010">Activator</keyword>
<keyword evidence="7" id="KW-0805">Transcription regulation</keyword>
<keyword evidence="6" id="KW-0862">Zinc</keyword>
<feature type="compositionally biased region" description="Basic residues" evidence="14">
    <location>
        <begin position="430"/>
        <end position="442"/>
    </location>
</feature>
<sequence length="844" mass="95916">MKLEKAPSKLSSPSITSRQLHLCSFYLSRQFYSPVIFLFCLPVIYPTFDFYCGCFIRFRFRVLFCHSDSTHMDGDQIVVEVQETVFVSNSDITVHNFVPDVQDSVVIQDVIEDVVIEDVQCSDILEEADVSDSVIIPEQVLDSDVTEEVSLAHCTVPDDVLPSDITSTSVSMPEHVLTSDSIHVSDVVRHVEHVVHDSEVEAEIVTDPLTTNLVSEEVLVTDCASEAVIDASGIPVDQQDDDKSNCEDYLMISLDDAGKIEHNGSTAVTMDAESEIDSCKVEGTCPEVIKVYIFKADPGEDDLGGTVDIVESEPENDHGVELLDQNSTIRVPREKMVYMTVNDSQQEDEDLNVAEITDEVYMEVIVGEEDAAVAAAAAAVHEQQMDDSEMKAFMPIAWAAAYGNNSDGIENRNGTASALLHIDESAGHGRLGKQKPKKRRRPDSRQYQTAIIIGPDGHPLTVYPCMICGKKFKSRGFLKRHMKNHPEHIAKKKYCCTDCDYTTNKKISLHNHLENHKLTSKVEKIIECDECGKHFSHTGALFTHKMVHKEKGTNKMHKCKFCEYETAEQGLLNRHLLAVHSKNFPHICVECGKGFRHPSELKKHMRIHTGEKPYQCQYCDYRSADSSNLKTHVKTKHSKEMPFKCDVCLLTFSDTKEVQQHALVHQENKTHQCLHCDHKSSNSSDLKRHIISVHTKDYPHKCDMCDKGFHRPSELKKHVAAHKGKKMHQCRHCDFKIADPFVLSRHILSVHTKDLPFRCKRCRKGFRQQNELKKHMKTHSGRKVYQCEYCEYSTTDASGFKRHVISIHTKDYPHRCEYCKKGFRRPSEKNQHIMRHHKEVSLSK</sequence>
<reference evidence="17" key="2">
    <citation type="submission" date="2025-09" db="UniProtKB">
        <authorList>
            <consortium name="Ensembl"/>
        </authorList>
    </citation>
    <scope>IDENTIFICATION</scope>
</reference>
<feature type="domain" description="C2H2-type" evidence="16">
    <location>
        <begin position="671"/>
        <end position="699"/>
    </location>
</feature>
<evidence type="ECO:0000256" key="14">
    <source>
        <dbReference type="SAM" id="MobiDB-lite"/>
    </source>
</evidence>
<feature type="domain" description="C2H2-type" evidence="16">
    <location>
        <begin position="643"/>
        <end position="670"/>
    </location>
</feature>
<dbReference type="GO" id="GO:0000977">
    <property type="term" value="F:RNA polymerase II transcription regulatory region sequence-specific DNA binding"/>
    <property type="evidence" value="ECO:0007669"/>
    <property type="project" value="TreeGrafter"/>
</dbReference>
<feature type="domain" description="C2H2-type" evidence="16">
    <location>
        <begin position="757"/>
        <end position="784"/>
    </location>
</feature>
<keyword evidence="11" id="KW-0539">Nucleus</keyword>
<dbReference type="FunFam" id="3.30.160.60:FF:000054">
    <property type="entry name" value="Zinc finger protein 711"/>
    <property type="match status" value="1"/>
</dbReference>
<organism evidence="17 18">
    <name type="scientific">Sciurus vulgaris</name>
    <name type="common">Eurasian red squirrel</name>
    <dbReference type="NCBI Taxonomy" id="55149"/>
    <lineage>
        <taxon>Eukaryota</taxon>
        <taxon>Metazoa</taxon>
        <taxon>Chordata</taxon>
        <taxon>Craniata</taxon>
        <taxon>Vertebrata</taxon>
        <taxon>Euteleostomi</taxon>
        <taxon>Mammalia</taxon>
        <taxon>Eutheria</taxon>
        <taxon>Euarchontoglires</taxon>
        <taxon>Glires</taxon>
        <taxon>Rodentia</taxon>
        <taxon>Sciuromorpha</taxon>
        <taxon>Sciuridae</taxon>
        <taxon>Sciurinae</taxon>
        <taxon>Sciurini</taxon>
        <taxon>Sciurus</taxon>
    </lineage>
</organism>
<evidence type="ECO:0000256" key="4">
    <source>
        <dbReference type="ARBA" id="ARBA00022737"/>
    </source>
</evidence>
<dbReference type="Pfam" id="PF13909">
    <property type="entry name" value="zf-H2C2_5"/>
    <property type="match status" value="1"/>
</dbReference>
<dbReference type="Gene3D" id="3.30.160.60">
    <property type="entry name" value="Classic Zinc Finger"/>
    <property type="match status" value="8"/>
</dbReference>
<dbReference type="FunFam" id="3.30.160.60:FF:000461">
    <property type="entry name" value="Zinc finger X-chromosomal protein-like protein"/>
    <property type="match status" value="1"/>
</dbReference>
<dbReference type="GO" id="GO:0000981">
    <property type="term" value="F:DNA-binding transcription factor activity, RNA polymerase II-specific"/>
    <property type="evidence" value="ECO:0007669"/>
    <property type="project" value="TreeGrafter"/>
</dbReference>
<keyword evidence="4" id="KW-0677">Repeat</keyword>
<dbReference type="Pfam" id="PF00096">
    <property type="entry name" value="zf-C2H2"/>
    <property type="match status" value="5"/>
</dbReference>
<proteinExistence type="inferred from homology"/>
<evidence type="ECO:0000256" key="7">
    <source>
        <dbReference type="ARBA" id="ARBA00023015"/>
    </source>
</evidence>
<evidence type="ECO:0000256" key="12">
    <source>
        <dbReference type="ARBA" id="ARBA00038206"/>
    </source>
</evidence>
<comment type="similarity">
    <text evidence="12">Belongs to the krueppel C2H2-type zinc-finger protein family. ZFX/ZFY subfamily.</text>
</comment>
<keyword evidence="18" id="KW-1185">Reference proteome</keyword>
<feature type="transmembrane region" description="Helical" evidence="15">
    <location>
        <begin position="31"/>
        <end position="48"/>
    </location>
</feature>
<feature type="domain" description="C2H2-type" evidence="16">
    <location>
        <begin position="700"/>
        <end position="727"/>
    </location>
</feature>
<feature type="domain" description="C2H2-type" evidence="16">
    <location>
        <begin position="463"/>
        <end position="493"/>
    </location>
</feature>
<keyword evidence="15" id="KW-0812">Transmembrane</keyword>
<dbReference type="Proteomes" id="UP000694564">
    <property type="component" value="Chromosome Y"/>
</dbReference>
<protein>
    <recommendedName>
        <fullName evidence="16">C2H2-type domain-containing protein</fullName>
    </recommendedName>
</protein>
<dbReference type="InterPro" id="IPR006794">
    <property type="entry name" value="Transcrp_activ_Zfx/Zfy-dom"/>
</dbReference>
<dbReference type="GeneTree" id="ENSGT00940000158684"/>
<evidence type="ECO:0000256" key="10">
    <source>
        <dbReference type="ARBA" id="ARBA00023163"/>
    </source>
</evidence>
<evidence type="ECO:0000313" key="18">
    <source>
        <dbReference type="Proteomes" id="UP000694564"/>
    </source>
</evidence>
<evidence type="ECO:0000256" key="15">
    <source>
        <dbReference type="SAM" id="Phobius"/>
    </source>
</evidence>
<evidence type="ECO:0000256" key="11">
    <source>
        <dbReference type="ARBA" id="ARBA00023242"/>
    </source>
</evidence>
<reference evidence="17" key="1">
    <citation type="submission" date="2025-08" db="UniProtKB">
        <authorList>
            <consortium name="Ensembl"/>
        </authorList>
    </citation>
    <scope>IDENTIFICATION</scope>
</reference>
<keyword evidence="10" id="KW-0804">Transcription</keyword>
<evidence type="ECO:0000256" key="13">
    <source>
        <dbReference type="PROSITE-ProRule" id="PRU00042"/>
    </source>
</evidence>
<dbReference type="FunFam" id="3.30.160.60:FF:000209">
    <property type="entry name" value="Zinc finger protein 711"/>
    <property type="match status" value="3"/>
</dbReference>
<keyword evidence="15" id="KW-1133">Transmembrane helix</keyword>
<evidence type="ECO:0000256" key="5">
    <source>
        <dbReference type="ARBA" id="ARBA00022771"/>
    </source>
</evidence>
<keyword evidence="5 13" id="KW-0863">Zinc-finger</keyword>
<dbReference type="InterPro" id="IPR013087">
    <property type="entry name" value="Znf_C2H2_type"/>
</dbReference>
<comment type="subcellular location">
    <subcellularLocation>
        <location evidence="1">Nucleus</location>
    </subcellularLocation>
</comment>
<evidence type="ECO:0000256" key="2">
    <source>
        <dbReference type="ARBA" id="ARBA00022553"/>
    </source>
</evidence>
<evidence type="ECO:0000256" key="6">
    <source>
        <dbReference type="ARBA" id="ARBA00022833"/>
    </source>
</evidence>
<evidence type="ECO:0000259" key="16">
    <source>
        <dbReference type="PROSITE" id="PS50157"/>
    </source>
</evidence>
<dbReference type="InterPro" id="IPR036236">
    <property type="entry name" value="Znf_C2H2_sf"/>
</dbReference>
<feature type="region of interest" description="Disordered" evidence="14">
    <location>
        <begin position="423"/>
        <end position="446"/>
    </location>
</feature>
<dbReference type="Pfam" id="PF04704">
    <property type="entry name" value="Zfx_Zfy_act"/>
    <property type="match status" value="1"/>
</dbReference>
<accession>A0A8D2E1E1</accession>
<dbReference type="SUPFAM" id="SSF57667">
    <property type="entry name" value="beta-beta-alpha zinc fingers"/>
    <property type="match status" value="7"/>
</dbReference>
<dbReference type="AlphaFoldDB" id="A0A8D2E1E1"/>
<evidence type="ECO:0000313" key="17">
    <source>
        <dbReference type="Ensembl" id="ENSSVLP00005032732.1"/>
    </source>
</evidence>
<feature type="domain" description="C2H2-type" evidence="16">
    <location>
        <begin position="586"/>
        <end position="613"/>
    </location>
</feature>
<keyword evidence="3" id="KW-0479">Metal-binding</keyword>
<feature type="domain" description="C2H2-type" evidence="16">
    <location>
        <begin position="814"/>
        <end position="841"/>
    </location>
</feature>
<keyword evidence="2" id="KW-0597">Phosphoprotein</keyword>
<evidence type="ECO:0000256" key="1">
    <source>
        <dbReference type="ARBA" id="ARBA00004123"/>
    </source>
</evidence>
<dbReference type="FunFam" id="3.30.160.60:FF:000607">
    <property type="entry name" value="zinc finger X-chromosomal protein-like isoform X1"/>
    <property type="match status" value="1"/>
</dbReference>
<feature type="domain" description="C2H2-type" evidence="16">
    <location>
        <begin position="728"/>
        <end position="756"/>
    </location>
</feature>